<dbReference type="Proteomes" id="UP001281761">
    <property type="component" value="Unassembled WGS sequence"/>
</dbReference>
<feature type="compositionally biased region" description="Low complexity" evidence="1">
    <location>
        <begin position="20"/>
        <end position="32"/>
    </location>
</feature>
<evidence type="ECO:0000313" key="2">
    <source>
        <dbReference type="EMBL" id="KAK2948849.1"/>
    </source>
</evidence>
<dbReference type="EMBL" id="JARBJD010000167">
    <property type="protein sequence ID" value="KAK2948849.1"/>
    <property type="molecule type" value="Genomic_DNA"/>
</dbReference>
<feature type="compositionally biased region" description="Basic and acidic residues" evidence="1">
    <location>
        <begin position="36"/>
        <end position="45"/>
    </location>
</feature>
<protein>
    <submittedName>
        <fullName evidence="2">Uncharacterized protein</fullName>
    </submittedName>
</protein>
<gene>
    <name evidence="2" type="ORF">BLNAU_16192</name>
</gene>
<evidence type="ECO:0000256" key="1">
    <source>
        <dbReference type="SAM" id="MobiDB-lite"/>
    </source>
</evidence>
<feature type="region of interest" description="Disordered" evidence="1">
    <location>
        <begin position="20"/>
        <end position="55"/>
    </location>
</feature>
<comment type="caution">
    <text evidence="2">The sequence shown here is derived from an EMBL/GenBank/DDBJ whole genome shotgun (WGS) entry which is preliminary data.</text>
</comment>
<reference evidence="2 3" key="1">
    <citation type="journal article" date="2022" name="bioRxiv">
        <title>Genomics of Preaxostyla Flagellates Illuminates Evolutionary Transitions and the Path Towards Mitochondrial Loss.</title>
        <authorList>
            <person name="Novak L.V.F."/>
            <person name="Treitli S.C."/>
            <person name="Pyrih J."/>
            <person name="Halakuc P."/>
            <person name="Pipaliya S.V."/>
            <person name="Vacek V."/>
            <person name="Brzon O."/>
            <person name="Soukal P."/>
            <person name="Eme L."/>
            <person name="Dacks J.B."/>
            <person name="Karnkowska A."/>
            <person name="Elias M."/>
            <person name="Hampl V."/>
        </authorList>
    </citation>
    <scope>NUCLEOTIDE SEQUENCE [LARGE SCALE GENOMIC DNA]</scope>
    <source>
        <strain evidence="2">NAU3</strain>
        <tissue evidence="2">Gut</tissue>
    </source>
</reference>
<accession>A0ABQ9XDB1</accession>
<organism evidence="2 3">
    <name type="scientific">Blattamonas nauphoetae</name>
    <dbReference type="NCBI Taxonomy" id="2049346"/>
    <lineage>
        <taxon>Eukaryota</taxon>
        <taxon>Metamonada</taxon>
        <taxon>Preaxostyla</taxon>
        <taxon>Oxymonadida</taxon>
        <taxon>Blattamonas</taxon>
    </lineage>
</organism>
<proteinExistence type="predicted"/>
<sequence>MYSPQPPSLFPAALRECLPSLPSSSFEEGSSPKQGETGRGRRVDDDPASTLSGTISKAAHFEEDIRGRCVVNFNEDASTVSTR</sequence>
<name>A0ABQ9XDB1_9EUKA</name>
<keyword evidence="3" id="KW-1185">Reference proteome</keyword>
<evidence type="ECO:0000313" key="3">
    <source>
        <dbReference type="Proteomes" id="UP001281761"/>
    </source>
</evidence>